<keyword evidence="3" id="KW-0813">Transport</keyword>
<evidence type="ECO:0000256" key="6">
    <source>
        <dbReference type="ARBA" id="ARBA00023136"/>
    </source>
</evidence>
<proteinExistence type="inferred from homology"/>
<evidence type="ECO:0000313" key="9">
    <source>
        <dbReference type="Proteomes" id="UP001178507"/>
    </source>
</evidence>
<feature type="transmembrane region" description="Helical" evidence="7">
    <location>
        <begin position="434"/>
        <end position="456"/>
    </location>
</feature>
<keyword evidence="9" id="KW-1185">Reference proteome</keyword>
<feature type="transmembrane region" description="Helical" evidence="7">
    <location>
        <begin position="241"/>
        <end position="260"/>
    </location>
</feature>
<dbReference type="EMBL" id="CAUJNA010002802">
    <property type="protein sequence ID" value="CAJ1394345.1"/>
    <property type="molecule type" value="Genomic_DNA"/>
</dbReference>
<dbReference type="AlphaFoldDB" id="A0AA36IUX4"/>
<comment type="caution">
    <text evidence="8">The sequence shown here is derived from an EMBL/GenBank/DDBJ whole genome shotgun (WGS) entry which is preliminary data.</text>
</comment>
<feature type="transmembrane region" description="Helical" evidence="7">
    <location>
        <begin position="332"/>
        <end position="353"/>
    </location>
</feature>
<organism evidence="8 9">
    <name type="scientific">Effrenium voratum</name>
    <dbReference type="NCBI Taxonomy" id="2562239"/>
    <lineage>
        <taxon>Eukaryota</taxon>
        <taxon>Sar</taxon>
        <taxon>Alveolata</taxon>
        <taxon>Dinophyceae</taxon>
        <taxon>Suessiales</taxon>
        <taxon>Symbiodiniaceae</taxon>
        <taxon>Effrenium</taxon>
    </lineage>
</organism>
<dbReference type="SUPFAM" id="SSF103473">
    <property type="entry name" value="MFS general substrate transporter"/>
    <property type="match status" value="1"/>
</dbReference>
<reference evidence="8" key="1">
    <citation type="submission" date="2023-08" db="EMBL/GenBank/DDBJ databases">
        <authorList>
            <person name="Chen Y."/>
            <person name="Shah S."/>
            <person name="Dougan E. K."/>
            <person name="Thang M."/>
            <person name="Chan C."/>
        </authorList>
    </citation>
    <scope>NUCLEOTIDE SEQUENCE</scope>
</reference>
<evidence type="ECO:0000256" key="4">
    <source>
        <dbReference type="ARBA" id="ARBA00022692"/>
    </source>
</evidence>
<feature type="transmembrane region" description="Helical" evidence="7">
    <location>
        <begin position="396"/>
        <end position="413"/>
    </location>
</feature>
<feature type="transmembrane region" description="Helical" evidence="7">
    <location>
        <begin position="294"/>
        <end position="316"/>
    </location>
</feature>
<evidence type="ECO:0000256" key="3">
    <source>
        <dbReference type="ARBA" id="ARBA00022448"/>
    </source>
</evidence>
<dbReference type="PANTHER" id="PTHR31585:SF0">
    <property type="entry name" value="FOLATE-BIOPTERIN TRANSPORTER 1, CHLOROPLASTIC"/>
    <property type="match status" value="1"/>
</dbReference>
<accession>A0AA36IUX4</accession>
<gene>
    <name evidence="8" type="ORF">EVOR1521_LOCUS19019</name>
</gene>
<evidence type="ECO:0000256" key="5">
    <source>
        <dbReference type="ARBA" id="ARBA00022989"/>
    </source>
</evidence>
<feature type="transmembrane region" description="Helical" evidence="7">
    <location>
        <begin position="200"/>
        <end position="221"/>
    </location>
</feature>
<keyword evidence="5 7" id="KW-1133">Transmembrane helix</keyword>
<dbReference type="Pfam" id="PF03092">
    <property type="entry name" value="BT1"/>
    <property type="match status" value="1"/>
</dbReference>
<comment type="similarity">
    <text evidence="2">Belongs to the major facilitator superfamily. Folate-biopterin transporter (TC 2.A.71) family.</text>
</comment>
<keyword evidence="6 7" id="KW-0472">Membrane</keyword>
<dbReference type="Proteomes" id="UP001178507">
    <property type="component" value="Unassembled WGS sequence"/>
</dbReference>
<evidence type="ECO:0000256" key="2">
    <source>
        <dbReference type="ARBA" id="ARBA00007015"/>
    </source>
</evidence>
<name>A0AA36IUX4_9DINO</name>
<sequence>MVSNDESDSSCEEGYAGHLSSFETWLRSLQRVFGSQLLLLLCAVQHLLKGLAGSLGARATPYLFKAYHVPAQDIQIWKTCIFSPYILKPIIGLVSDLFPVGGYHKGPYMLLGSLGGMAAAAGIGAARLPLHLFIFGLFLFELMICTDDLLTEALYAREMQDHPKHGQNLLTFVFAGMSLCSLLGNLSSGFLLTSLGAHGVFLFAALCSVPAVLAASGFPEVQQGPEAIHAKRAEFWRQKEACALALVVLCASLSMSLVAICTKDPAANAGTAALAALAVGVSFSVVLSPVIAKFSVFTLLQTSLHLSASAPAFYFLTDSEEEFPDGPHFSKLFYNTCLGCVGGVFTLLGLYTYNRYSSTLSYRKVIVVSNTAFSLLHMTDMVLFSRLNLRLGIPDYVFAFGNQSLGTLVYQWLWMPQVALLSQLCPKGMEATMFALVVSCHNLGVAVSSSWGSLLLERLSCNPTGAKAESEEFRNLWLASAISSLLPLLGIGALFWLVPAVTPSQSELQVGDSTAGSLWKRWRLSKHELLSTNDS</sequence>
<dbReference type="InterPro" id="IPR039309">
    <property type="entry name" value="BT1"/>
</dbReference>
<comment type="subcellular location">
    <subcellularLocation>
        <location evidence="1">Membrane</location>
        <topology evidence="1">Multi-pass membrane protein</topology>
    </subcellularLocation>
</comment>
<dbReference type="InterPro" id="IPR036259">
    <property type="entry name" value="MFS_trans_sf"/>
</dbReference>
<evidence type="ECO:0000256" key="7">
    <source>
        <dbReference type="SAM" id="Phobius"/>
    </source>
</evidence>
<dbReference type="PANTHER" id="PTHR31585">
    <property type="entry name" value="FOLATE-BIOPTERIN TRANSPORTER 1, CHLOROPLASTIC"/>
    <property type="match status" value="1"/>
</dbReference>
<dbReference type="Gene3D" id="1.20.1250.20">
    <property type="entry name" value="MFS general substrate transporter like domains"/>
    <property type="match status" value="1"/>
</dbReference>
<keyword evidence="4 7" id="KW-0812">Transmembrane</keyword>
<protein>
    <submittedName>
        <fullName evidence="8">Uncharacterized protein</fullName>
    </submittedName>
</protein>
<evidence type="ECO:0000256" key="1">
    <source>
        <dbReference type="ARBA" id="ARBA00004141"/>
    </source>
</evidence>
<feature type="transmembrane region" description="Helical" evidence="7">
    <location>
        <begin position="168"/>
        <end position="188"/>
    </location>
</feature>
<feature type="transmembrane region" description="Helical" evidence="7">
    <location>
        <begin position="266"/>
        <end position="287"/>
    </location>
</feature>
<feature type="transmembrane region" description="Helical" evidence="7">
    <location>
        <begin position="476"/>
        <end position="498"/>
    </location>
</feature>
<evidence type="ECO:0000313" key="8">
    <source>
        <dbReference type="EMBL" id="CAJ1394345.1"/>
    </source>
</evidence>
<dbReference type="GO" id="GO:0016020">
    <property type="term" value="C:membrane"/>
    <property type="evidence" value="ECO:0007669"/>
    <property type="project" value="UniProtKB-SubCell"/>
</dbReference>